<evidence type="ECO:0000256" key="10">
    <source>
        <dbReference type="ARBA" id="ARBA00022806"/>
    </source>
</evidence>
<dbReference type="SMART" id="SM00490">
    <property type="entry name" value="HELICc"/>
    <property type="match status" value="1"/>
</dbReference>
<dbReference type="Pfam" id="PF00271">
    <property type="entry name" value="Helicase_C"/>
    <property type="match status" value="1"/>
</dbReference>
<reference evidence="19 20" key="1">
    <citation type="submission" date="2023-10" db="EMBL/GenBank/DDBJ databases">
        <title>Genomes of two closely related lineages of the louse Polyplax serrata with different host specificities.</title>
        <authorList>
            <person name="Martinu J."/>
            <person name="Tarabai H."/>
            <person name="Stefka J."/>
            <person name="Hypsa V."/>
        </authorList>
    </citation>
    <scope>NUCLEOTIDE SEQUENCE [LARGE SCALE GENOMIC DNA]</scope>
    <source>
        <strain evidence="19">HR10_N</strain>
    </source>
</reference>
<dbReference type="Pfam" id="PF00567">
    <property type="entry name" value="TUDOR"/>
    <property type="match status" value="1"/>
</dbReference>
<evidence type="ECO:0000256" key="12">
    <source>
        <dbReference type="ARBA" id="ARBA00022871"/>
    </source>
</evidence>
<evidence type="ECO:0000256" key="14">
    <source>
        <dbReference type="ARBA" id="ARBA00023254"/>
    </source>
</evidence>
<evidence type="ECO:0000256" key="5">
    <source>
        <dbReference type="ARBA" id="ARBA00022473"/>
    </source>
</evidence>
<dbReference type="PROSITE" id="PS50304">
    <property type="entry name" value="TUDOR"/>
    <property type="match status" value="1"/>
</dbReference>
<dbReference type="Gene3D" id="2.40.50.90">
    <property type="match status" value="1"/>
</dbReference>
<evidence type="ECO:0000256" key="1">
    <source>
        <dbReference type="ARBA" id="ARBA00004496"/>
    </source>
</evidence>
<evidence type="ECO:0000313" key="19">
    <source>
        <dbReference type="EMBL" id="KAK6620828.1"/>
    </source>
</evidence>
<dbReference type="InterPro" id="IPR014001">
    <property type="entry name" value="Helicase_ATP-bd"/>
</dbReference>
<accession>A0AAN8P4N3</accession>
<keyword evidence="8" id="KW-0221">Differentiation</keyword>
<feature type="domain" description="Tudor" evidence="16">
    <location>
        <begin position="931"/>
        <end position="991"/>
    </location>
</feature>
<keyword evidence="10" id="KW-0347">Helicase</keyword>
<evidence type="ECO:0000256" key="6">
    <source>
        <dbReference type="ARBA" id="ARBA00022490"/>
    </source>
</evidence>
<comment type="similarity">
    <text evidence="2">Belongs to the DEAD box helicase family. DEAH subfamily.</text>
</comment>
<evidence type="ECO:0000256" key="8">
    <source>
        <dbReference type="ARBA" id="ARBA00022782"/>
    </source>
</evidence>
<keyword evidence="7" id="KW-0547">Nucleotide-binding</keyword>
<dbReference type="InterPro" id="IPR001650">
    <property type="entry name" value="Helicase_C-like"/>
</dbReference>
<evidence type="ECO:0000256" key="4">
    <source>
        <dbReference type="ARBA" id="ARBA00013352"/>
    </source>
</evidence>
<keyword evidence="6" id="KW-0963">Cytoplasm</keyword>
<evidence type="ECO:0000259" key="18">
    <source>
        <dbReference type="PROSITE" id="PS51194"/>
    </source>
</evidence>
<dbReference type="Gene3D" id="3.40.50.300">
    <property type="entry name" value="P-loop containing nucleotide triphosphate hydrolases"/>
    <property type="match status" value="2"/>
</dbReference>
<name>A0AAN8P4N3_POLSC</name>
<evidence type="ECO:0000256" key="2">
    <source>
        <dbReference type="ARBA" id="ARBA00008792"/>
    </source>
</evidence>
<keyword evidence="11" id="KW-0067">ATP-binding</keyword>
<evidence type="ECO:0000259" key="17">
    <source>
        <dbReference type="PROSITE" id="PS51192"/>
    </source>
</evidence>
<proteinExistence type="inferred from homology"/>
<dbReference type="GO" id="GO:0031047">
    <property type="term" value="P:regulatory ncRNA-mediated gene silencing"/>
    <property type="evidence" value="ECO:0007669"/>
    <property type="project" value="UniProtKB-KW"/>
</dbReference>
<sequence>MDFWDLSKPFKRIQLKNGQTQGYIKNCTPEDDVKFEKKPKCGVQYAEKYILQEKKEIIKLCEKDVDEAEVSFNGSCCADLTSTGTFQDFNEIRDTNNEQLYKKYFKSENKDTSNLSINNFKSKILSLVNLNEVTVISGPTGCGKTTKVPQYILDAHAENNKYCNIIVSQPRRIAAISIAKRVCQERGWPEGSMCGFKVGLIRNVSQDTRLTYVTVGVLLQILLRKKNMNEYTHVILDEIHERDQDTDFALLVVKQFLNWNSKNVKVILMSATADTTKFANYFEKPLCGKFQPAPVIKIEESNAYAVDIHYLEELSNLGKLPIINMEDPSLSDLHISIGIKLIKYFEMLDPEQIDKKSVLVFLPGIFEIEQFYDKLKDPSIYTCGQSQYRWHCVPLHSSITVDEQRQAFLPPPTGYRKIILATNIAESSITVPDVMYVIDFCLAKVLVTDQESNFTYLKLCWASKANLVQRSGRAGRVMNGKVYRIIYKDNYHDLDEYNTPDILRCPLEKLVLQAKMLDIGPPEAVLALAVDPPDLRDIGRTILILKEIGGLLVTKDGKYSETDGDLTFLGRLMAALPVDPQITKLIALGFVYNCLEECIVIGAAMSLNSLFSTPFQAQMKSYNAKLDWADGSCSDSIAFLNVYEVWKMNHKNGYFKRSNSRGELNWAQRHFVQLRTLKEVEILINEITMRLTCNGIEVPRSGFGIRWTEIEKALVLKFVIAGAFYPNYFTRGARGGQVDEREAVKTLGGRDPFTTVYLSNYPSDQPPDLYSHLIREKMSICKENMKITYDSSKVFIEFHQNDLTNNGSSKVPGRILMAVYRAVKLRDTIKSFMINMLPREEAKKRAGEMQIQKRKKIFQDKSSQQEVDTNKMQESVLPGIDVKYLPISITYVVNPCKFWAARKNMTTIKHERNIFRYLNESNADVHVFSQAPRVGGICAAPYEFENSICLYRGRIDAIRNNEAKVFFIDYGNTQMVPINELREFGPKLLQVLKDIPGQAFQCTLTKVQPSPRTNLHGQWCCEAKKRFNDLLKDGELVGSIFSVVNGVISMVLFKRIEDKSKELLININDKLVEEGFCEVSEESYLSKMNFEIRRNLELDESQRVGYNAIQIRELEVQPPPPNFFSQECGSIPVSLRGPFSPLEMKVFSSTQGGTSKLVKIARNSVNSVLLDCDPQDPHERLIVAGSIGQNQSGTTLILHNTTIMPNIHGLAAIVPFVFAPTIELRVNRMRTMYTGLLCGLGIDEFGRSLFPEHDTEVIFDCEFTVEDLIVINKLRYTMGNLLLGVGYPEPIQGLPDFVKYQELLKESFTTLINTHRPSIEQQFCEKQFQWNLVVSDYIMSNPDILRNSRKSIFPIHRGVTLKSKEEGNDKVIENLTYLRQIVQNRNMPVLKSLRCELCQLDLRDQNFLSLHLASEAHLDKENLIFNKNKSC</sequence>
<dbReference type="InterPro" id="IPR035437">
    <property type="entry name" value="SNase_OB-fold_sf"/>
</dbReference>
<dbReference type="InterPro" id="IPR027417">
    <property type="entry name" value="P-loop_NTPase"/>
</dbReference>
<dbReference type="Proteomes" id="UP001372834">
    <property type="component" value="Unassembled WGS sequence"/>
</dbReference>
<dbReference type="InterPro" id="IPR013087">
    <property type="entry name" value="Znf_C2H2_type"/>
</dbReference>
<comment type="catalytic activity">
    <reaction evidence="15">
        <text>ATP + H2O = ADP + phosphate + H(+)</text>
        <dbReference type="Rhea" id="RHEA:13065"/>
        <dbReference type="ChEBI" id="CHEBI:15377"/>
        <dbReference type="ChEBI" id="CHEBI:15378"/>
        <dbReference type="ChEBI" id="CHEBI:30616"/>
        <dbReference type="ChEBI" id="CHEBI:43474"/>
        <dbReference type="ChEBI" id="CHEBI:456216"/>
        <dbReference type="EC" id="3.6.4.13"/>
    </reaction>
</comment>
<dbReference type="GO" id="GO:0030154">
    <property type="term" value="P:cell differentiation"/>
    <property type="evidence" value="ECO:0007669"/>
    <property type="project" value="UniProtKB-KW"/>
</dbReference>
<keyword evidence="14" id="KW-0469">Meiosis</keyword>
<evidence type="ECO:0000256" key="9">
    <source>
        <dbReference type="ARBA" id="ARBA00022801"/>
    </source>
</evidence>
<dbReference type="GO" id="GO:0051321">
    <property type="term" value="P:meiotic cell cycle"/>
    <property type="evidence" value="ECO:0007669"/>
    <property type="project" value="UniProtKB-KW"/>
</dbReference>
<gene>
    <name evidence="19" type="ORF">RUM43_011124</name>
</gene>
<dbReference type="PROSITE" id="PS00028">
    <property type="entry name" value="ZINC_FINGER_C2H2_1"/>
    <property type="match status" value="1"/>
</dbReference>
<dbReference type="PROSITE" id="PS51192">
    <property type="entry name" value="HELICASE_ATP_BIND_1"/>
    <property type="match status" value="1"/>
</dbReference>
<dbReference type="SMART" id="SM00847">
    <property type="entry name" value="HA2"/>
    <property type="match status" value="1"/>
</dbReference>
<dbReference type="SUPFAM" id="SSF52540">
    <property type="entry name" value="P-loop containing nucleoside triphosphate hydrolases"/>
    <property type="match status" value="1"/>
</dbReference>
<evidence type="ECO:0000256" key="3">
    <source>
        <dbReference type="ARBA" id="ARBA00012552"/>
    </source>
</evidence>
<organism evidence="19 20">
    <name type="scientific">Polyplax serrata</name>
    <name type="common">Common mouse louse</name>
    <dbReference type="NCBI Taxonomy" id="468196"/>
    <lineage>
        <taxon>Eukaryota</taxon>
        <taxon>Metazoa</taxon>
        <taxon>Ecdysozoa</taxon>
        <taxon>Arthropoda</taxon>
        <taxon>Hexapoda</taxon>
        <taxon>Insecta</taxon>
        <taxon>Pterygota</taxon>
        <taxon>Neoptera</taxon>
        <taxon>Paraneoptera</taxon>
        <taxon>Psocodea</taxon>
        <taxon>Troctomorpha</taxon>
        <taxon>Phthiraptera</taxon>
        <taxon>Anoplura</taxon>
        <taxon>Polyplacidae</taxon>
        <taxon>Polyplax</taxon>
    </lineage>
</organism>
<evidence type="ECO:0000259" key="16">
    <source>
        <dbReference type="PROSITE" id="PS50304"/>
    </source>
</evidence>
<dbReference type="GO" id="GO:0003723">
    <property type="term" value="F:RNA binding"/>
    <property type="evidence" value="ECO:0007669"/>
    <property type="project" value="TreeGrafter"/>
</dbReference>
<protein>
    <recommendedName>
        <fullName evidence="4">Probable ATP-dependent RNA helicase spindle-E</fullName>
        <ecNumber evidence="3">3.6.4.13</ecNumber>
    </recommendedName>
</protein>
<evidence type="ECO:0000256" key="11">
    <source>
        <dbReference type="ARBA" id="ARBA00022840"/>
    </source>
</evidence>
<dbReference type="EMBL" id="JAWJWE010000039">
    <property type="protein sequence ID" value="KAK6620828.1"/>
    <property type="molecule type" value="Genomic_DNA"/>
</dbReference>
<dbReference type="EC" id="3.6.4.13" evidence="3"/>
<dbReference type="Pfam" id="PF21010">
    <property type="entry name" value="HA2_C"/>
    <property type="match status" value="1"/>
</dbReference>
<dbReference type="Gene3D" id="2.30.30.140">
    <property type="match status" value="1"/>
</dbReference>
<dbReference type="GO" id="GO:0016787">
    <property type="term" value="F:hydrolase activity"/>
    <property type="evidence" value="ECO:0007669"/>
    <property type="project" value="UniProtKB-KW"/>
</dbReference>
<feature type="domain" description="Helicase ATP-binding" evidence="17">
    <location>
        <begin position="125"/>
        <end position="291"/>
    </location>
</feature>
<dbReference type="PANTHER" id="PTHR18934:SF113">
    <property type="entry name" value="ATP-DEPENDENT RNA HELICASE TDRD9"/>
    <property type="match status" value="1"/>
</dbReference>
<dbReference type="PANTHER" id="PTHR18934">
    <property type="entry name" value="ATP-DEPENDENT RNA HELICASE"/>
    <property type="match status" value="1"/>
</dbReference>
<keyword evidence="5" id="KW-0217">Developmental protein</keyword>
<comment type="subcellular location">
    <subcellularLocation>
        <location evidence="1">Cytoplasm</location>
    </subcellularLocation>
</comment>
<keyword evidence="9" id="KW-0378">Hydrolase</keyword>
<evidence type="ECO:0000313" key="20">
    <source>
        <dbReference type="Proteomes" id="UP001372834"/>
    </source>
</evidence>
<dbReference type="SUPFAM" id="SSF63748">
    <property type="entry name" value="Tudor/PWWP/MBT"/>
    <property type="match status" value="1"/>
</dbReference>
<keyword evidence="13" id="KW-0943">RNA-mediated gene silencing</keyword>
<evidence type="ECO:0000256" key="13">
    <source>
        <dbReference type="ARBA" id="ARBA00023158"/>
    </source>
</evidence>
<dbReference type="PROSITE" id="PS51194">
    <property type="entry name" value="HELICASE_CTER"/>
    <property type="match status" value="1"/>
</dbReference>
<dbReference type="InterPro" id="IPR007502">
    <property type="entry name" value="Helicase-assoc_dom"/>
</dbReference>
<dbReference type="SMART" id="SM00487">
    <property type="entry name" value="DEXDc"/>
    <property type="match status" value="1"/>
</dbReference>
<dbReference type="Pfam" id="PF00270">
    <property type="entry name" value="DEAD"/>
    <property type="match status" value="1"/>
</dbReference>
<dbReference type="GO" id="GO:0005524">
    <property type="term" value="F:ATP binding"/>
    <property type="evidence" value="ECO:0007669"/>
    <property type="project" value="UniProtKB-KW"/>
</dbReference>
<dbReference type="Gene3D" id="1.20.120.1080">
    <property type="match status" value="1"/>
</dbReference>
<keyword evidence="12" id="KW-0744">Spermatogenesis</keyword>
<feature type="domain" description="Helicase C-terminal" evidence="18">
    <location>
        <begin position="340"/>
        <end position="518"/>
    </location>
</feature>
<evidence type="ECO:0000256" key="15">
    <source>
        <dbReference type="ARBA" id="ARBA00047984"/>
    </source>
</evidence>
<dbReference type="CDD" id="cd18791">
    <property type="entry name" value="SF2_C_RHA"/>
    <property type="match status" value="1"/>
</dbReference>
<dbReference type="SMART" id="SM00333">
    <property type="entry name" value="TUDOR"/>
    <property type="match status" value="1"/>
</dbReference>
<dbReference type="InterPro" id="IPR002999">
    <property type="entry name" value="Tudor"/>
</dbReference>
<dbReference type="GO" id="GO:0003724">
    <property type="term" value="F:RNA helicase activity"/>
    <property type="evidence" value="ECO:0007669"/>
    <property type="project" value="UniProtKB-EC"/>
</dbReference>
<evidence type="ECO:0000256" key="7">
    <source>
        <dbReference type="ARBA" id="ARBA00022741"/>
    </source>
</evidence>
<dbReference type="GO" id="GO:0005737">
    <property type="term" value="C:cytoplasm"/>
    <property type="evidence" value="ECO:0007669"/>
    <property type="project" value="UniProtKB-SubCell"/>
</dbReference>
<comment type="caution">
    <text evidence="19">The sequence shown here is derived from an EMBL/GenBank/DDBJ whole genome shotgun (WGS) entry which is preliminary data.</text>
</comment>
<dbReference type="GO" id="GO:0007283">
    <property type="term" value="P:spermatogenesis"/>
    <property type="evidence" value="ECO:0007669"/>
    <property type="project" value="UniProtKB-KW"/>
</dbReference>
<dbReference type="InterPro" id="IPR011545">
    <property type="entry name" value="DEAD/DEAH_box_helicase_dom"/>
</dbReference>